<gene>
    <name evidence="9" type="ORF">Raf01_68330</name>
</gene>
<accession>A0A8J3QY46</accession>
<keyword evidence="4 8" id="KW-0812">Transmembrane</keyword>
<evidence type="ECO:0000313" key="10">
    <source>
        <dbReference type="Proteomes" id="UP000642748"/>
    </source>
</evidence>
<evidence type="ECO:0000256" key="1">
    <source>
        <dbReference type="ARBA" id="ARBA00004651"/>
    </source>
</evidence>
<evidence type="ECO:0000256" key="8">
    <source>
        <dbReference type="SAM" id="Phobius"/>
    </source>
</evidence>
<feature type="transmembrane region" description="Helical" evidence="8">
    <location>
        <begin position="21"/>
        <end position="41"/>
    </location>
</feature>
<evidence type="ECO:0000256" key="6">
    <source>
        <dbReference type="ARBA" id="ARBA00023136"/>
    </source>
</evidence>
<dbReference type="RefSeq" id="WP_203922169.1">
    <property type="nucleotide sequence ID" value="NZ_BONZ01000070.1"/>
</dbReference>
<dbReference type="GO" id="GO:0005886">
    <property type="term" value="C:plasma membrane"/>
    <property type="evidence" value="ECO:0007669"/>
    <property type="project" value="UniProtKB-SubCell"/>
</dbReference>
<keyword evidence="10" id="KW-1185">Reference proteome</keyword>
<evidence type="ECO:0000256" key="7">
    <source>
        <dbReference type="SAM" id="MobiDB-lite"/>
    </source>
</evidence>
<dbReference type="InterPro" id="IPR010290">
    <property type="entry name" value="TM_effector"/>
</dbReference>
<comment type="caution">
    <text evidence="9">The sequence shown here is derived from an EMBL/GenBank/DDBJ whole genome shotgun (WGS) entry which is preliminary data.</text>
</comment>
<dbReference type="PANTHER" id="PTHR23513:SF6">
    <property type="entry name" value="MAJOR FACILITATOR SUPERFAMILY ASSOCIATED DOMAIN-CONTAINING PROTEIN"/>
    <property type="match status" value="1"/>
</dbReference>
<dbReference type="PANTHER" id="PTHR23513">
    <property type="entry name" value="INTEGRAL MEMBRANE EFFLUX PROTEIN-RELATED"/>
    <property type="match status" value="1"/>
</dbReference>
<sequence>MARRGLIFGHRDFRRLWIGETVSQFGSQVSMLAMPLIAALTLRASTFQVGVLSAVGYAPFLVFGLLAGAWVDRARRRPVLIASNLLRAAVLVVVPVAAALRVLSLAQLYVVEFALGLGTLFFDVAYQSYLPALIGREHLVEGNGRLEASRSTAYALGPGAAGSLVQALTAPVAVLVDAASFVWSAAWICAIRGREPAVPPPERPRALLGEVGEGLRLVAGHRALRALALYNASAVLFLSAEQALEVVFLVRTVRLSAAGVGLLFSVASVGAVLGAFAAGPLGRHFGEVRTIVGAALLGHAFMLLVPLTVPGPRLALFGVGTGVCSFGVVVFNIVSVAFRQRLCPDRLLGRMNATMRFLSWGMAPVGALLGGVAGAAIGTRATLWCSGAGGLLPVLWLLRSSPSWASGPVGSDGSTVSADGAGAGDRPEAASGAPGAGKTAGHE</sequence>
<keyword evidence="5 8" id="KW-1133">Transmembrane helix</keyword>
<dbReference type="InterPro" id="IPR036259">
    <property type="entry name" value="MFS_trans_sf"/>
</dbReference>
<dbReference type="Gene3D" id="1.20.1250.20">
    <property type="entry name" value="MFS general substrate transporter like domains"/>
    <property type="match status" value="1"/>
</dbReference>
<dbReference type="Pfam" id="PF05977">
    <property type="entry name" value="MFS_3"/>
    <property type="match status" value="1"/>
</dbReference>
<keyword evidence="2" id="KW-0813">Transport</keyword>
<keyword evidence="3" id="KW-1003">Cell membrane</keyword>
<feature type="transmembrane region" description="Helical" evidence="8">
    <location>
        <begin position="256"/>
        <end position="278"/>
    </location>
</feature>
<evidence type="ECO:0000256" key="3">
    <source>
        <dbReference type="ARBA" id="ARBA00022475"/>
    </source>
</evidence>
<feature type="region of interest" description="Disordered" evidence="7">
    <location>
        <begin position="405"/>
        <end position="443"/>
    </location>
</feature>
<dbReference type="CDD" id="cd06173">
    <property type="entry name" value="MFS_MefA_like"/>
    <property type="match status" value="1"/>
</dbReference>
<dbReference type="EMBL" id="BONZ01000070">
    <property type="protein sequence ID" value="GIH18661.1"/>
    <property type="molecule type" value="Genomic_DNA"/>
</dbReference>
<evidence type="ECO:0000256" key="4">
    <source>
        <dbReference type="ARBA" id="ARBA00022692"/>
    </source>
</evidence>
<organism evidence="9 10">
    <name type="scientific">Rugosimonospora africana</name>
    <dbReference type="NCBI Taxonomy" id="556532"/>
    <lineage>
        <taxon>Bacteria</taxon>
        <taxon>Bacillati</taxon>
        <taxon>Actinomycetota</taxon>
        <taxon>Actinomycetes</taxon>
        <taxon>Micromonosporales</taxon>
        <taxon>Micromonosporaceae</taxon>
        <taxon>Rugosimonospora</taxon>
    </lineage>
</organism>
<reference evidence="9" key="1">
    <citation type="submission" date="2021-01" db="EMBL/GenBank/DDBJ databases">
        <title>Whole genome shotgun sequence of Rugosimonospora africana NBRC 104875.</title>
        <authorList>
            <person name="Komaki H."/>
            <person name="Tamura T."/>
        </authorList>
    </citation>
    <scope>NUCLEOTIDE SEQUENCE</scope>
    <source>
        <strain evidence="9">NBRC 104875</strain>
    </source>
</reference>
<keyword evidence="6 8" id="KW-0472">Membrane</keyword>
<feature type="transmembrane region" description="Helical" evidence="8">
    <location>
        <begin position="357"/>
        <end position="375"/>
    </location>
</feature>
<feature type="transmembrane region" description="Helical" evidence="8">
    <location>
        <begin position="47"/>
        <end position="67"/>
    </location>
</feature>
<feature type="transmembrane region" description="Helical" evidence="8">
    <location>
        <begin position="315"/>
        <end position="337"/>
    </location>
</feature>
<protein>
    <submittedName>
        <fullName evidence="9">MFS transporter</fullName>
    </submittedName>
</protein>
<dbReference type="AlphaFoldDB" id="A0A8J3QY46"/>
<evidence type="ECO:0000313" key="9">
    <source>
        <dbReference type="EMBL" id="GIH18661.1"/>
    </source>
</evidence>
<feature type="transmembrane region" description="Helical" evidence="8">
    <location>
        <begin position="106"/>
        <end position="126"/>
    </location>
</feature>
<feature type="transmembrane region" description="Helical" evidence="8">
    <location>
        <begin position="290"/>
        <end position="309"/>
    </location>
</feature>
<comment type="subcellular location">
    <subcellularLocation>
        <location evidence="1">Cell membrane</location>
        <topology evidence="1">Multi-pass membrane protein</topology>
    </subcellularLocation>
</comment>
<evidence type="ECO:0000256" key="2">
    <source>
        <dbReference type="ARBA" id="ARBA00022448"/>
    </source>
</evidence>
<proteinExistence type="predicted"/>
<name>A0A8J3QY46_9ACTN</name>
<evidence type="ECO:0000256" key="5">
    <source>
        <dbReference type="ARBA" id="ARBA00022989"/>
    </source>
</evidence>
<feature type="transmembrane region" description="Helical" evidence="8">
    <location>
        <begin position="227"/>
        <end position="250"/>
    </location>
</feature>
<dbReference type="Proteomes" id="UP000642748">
    <property type="component" value="Unassembled WGS sequence"/>
</dbReference>
<feature type="transmembrane region" description="Helical" evidence="8">
    <location>
        <begin position="79"/>
        <end position="100"/>
    </location>
</feature>
<dbReference type="SUPFAM" id="SSF103473">
    <property type="entry name" value="MFS general substrate transporter"/>
    <property type="match status" value="1"/>
</dbReference>